<gene>
    <name evidence="2" type="ORF">JNB85_19695</name>
</gene>
<dbReference type="PANTHER" id="PTHR33164:SF105">
    <property type="entry name" value="TRANSCRIPTIONAL REPRESSOR PROTEIN-RELATED"/>
    <property type="match status" value="1"/>
</dbReference>
<evidence type="ECO:0000313" key="2">
    <source>
        <dbReference type="EMBL" id="MBW9054629.1"/>
    </source>
</evidence>
<feature type="domain" description="HTH marR-type" evidence="1">
    <location>
        <begin position="8"/>
        <end position="143"/>
    </location>
</feature>
<accession>A0ABS7GXG1</accession>
<dbReference type="SUPFAM" id="SSF46785">
    <property type="entry name" value="Winged helix' DNA-binding domain"/>
    <property type="match status" value="1"/>
</dbReference>
<dbReference type="Gene3D" id="1.10.10.10">
    <property type="entry name" value="Winged helix-like DNA-binding domain superfamily/Winged helix DNA-binding domain"/>
    <property type="match status" value="1"/>
</dbReference>
<keyword evidence="3" id="KW-1185">Reference proteome</keyword>
<dbReference type="EMBL" id="JAEUAK010000007">
    <property type="protein sequence ID" value="MBW9054629.1"/>
    <property type="molecule type" value="Genomic_DNA"/>
</dbReference>
<evidence type="ECO:0000313" key="3">
    <source>
        <dbReference type="Proteomes" id="UP000717752"/>
    </source>
</evidence>
<evidence type="ECO:0000259" key="1">
    <source>
        <dbReference type="PROSITE" id="PS50995"/>
    </source>
</evidence>
<name>A0ABS7GXG1_9HYPH</name>
<comment type="caution">
    <text evidence="2">The sequence shown here is derived from an EMBL/GenBank/DDBJ whole genome shotgun (WGS) entry which is preliminary data.</text>
</comment>
<proteinExistence type="predicted"/>
<dbReference type="InterPro" id="IPR036388">
    <property type="entry name" value="WH-like_DNA-bd_sf"/>
</dbReference>
<protein>
    <submittedName>
        <fullName evidence="2">Winged helix-turn-helix transcriptional regulator</fullName>
    </submittedName>
</protein>
<dbReference type="InterPro" id="IPR039422">
    <property type="entry name" value="MarR/SlyA-like"/>
</dbReference>
<dbReference type="InterPro" id="IPR000835">
    <property type="entry name" value="HTH_MarR-typ"/>
</dbReference>
<organism evidence="2 3">
    <name type="scientific">Rhizobium mesosinicum</name>
    <dbReference type="NCBI Taxonomy" id="335017"/>
    <lineage>
        <taxon>Bacteria</taxon>
        <taxon>Pseudomonadati</taxon>
        <taxon>Pseudomonadota</taxon>
        <taxon>Alphaproteobacteria</taxon>
        <taxon>Hyphomicrobiales</taxon>
        <taxon>Rhizobiaceae</taxon>
        <taxon>Rhizobium/Agrobacterium group</taxon>
        <taxon>Rhizobium</taxon>
    </lineage>
</organism>
<dbReference type="Pfam" id="PF01047">
    <property type="entry name" value="MarR"/>
    <property type="match status" value="1"/>
</dbReference>
<sequence length="143" mass="15786">MNDVSGYNTCHNLALRRGTRQLTRLYDAHLAPAGLTISQFSILSVIDNHPEIRVAELGDIMVMERTTLLRNLKPMQTEGWVMSAKSDGERAHVFSLTAEGKARLDQAVPLWLEAQAAFEAKMGPDRASRLRDDNLAVGAIDAL</sequence>
<dbReference type="PANTHER" id="PTHR33164">
    <property type="entry name" value="TRANSCRIPTIONAL REGULATOR, MARR FAMILY"/>
    <property type="match status" value="1"/>
</dbReference>
<dbReference type="Proteomes" id="UP000717752">
    <property type="component" value="Unassembled WGS sequence"/>
</dbReference>
<dbReference type="PROSITE" id="PS50995">
    <property type="entry name" value="HTH_MARR_2"/>
    <property type="match status" value="1"/>
</dbReference>
<reference evidence="2 3" key="1">
    <citation type="journal article" date="2021" name="MBio">
        <title>Poor Competitiveness of Bradyrhizobium in Pigeon Pea Root Colonization in Indian Soils.</title>
        <authorList>
            <person name="Chalasani D."/>
            <person name="Basu A."/>
            <person name="Pullabhotla S.V.S.R.N."/>
            <person name="Jorrin B."/>
            <person name="Neal A.L."/>
            <person name="Poole P.S."/>
            <person name="Podile A.R."/>
            <person name="Tkacz A."/>
        </authorList>
    </citation>
    <scope>NUCLEOTIDE SEQUENCE [LARGE SCALE GENOMIC DNA]</scope>
    <source>
        <strain evidence="2 3">HU56</strain>
    </source>
</reference>
<dbReference type="InterPro" id="IPR036390">
    <property type="entry name" value="WH_DNA-bd_sf"/>
</dbReference>
<dbReference type="SMART" id="SM00347">
    <property type="entry name" value="HTH_MARR"/>
    <property type="match status" value="1"/>
</dbReference>
<dbReference type="RefSeq" id="WP_220335983.1">
    <property type="nucleotide sequence ID" value="NZ_JAEUAK010000007.1"/>
</dbReference>